<keyword evidence="1" id="KW-0472">Membrane</keyword>
<sequence length="377" mass="42009">MDAKENLPASFPSTEQGRLLFLDGLRGWGALIVLVYHVFLDAFPINSDVTIALRKFFFFNGVLAVWIFFLVSGLSLSVEFCRRRDQQSLTKIALGRYVRLAVPILCATFILYLFFVTGLILPAEQRLPNFQGFLPVAPSLWDVVRSSLFDTFFDYSFSKALIGPLWTMRFELWGSCLVLGALYVAGRLERRMLVYGALAVVAYFIHPIYTAFVFGLVLAEIHVSTPRSPSASLWSKASLLLLVPGIYGASLLPRAGNDPFGACLTVATLLIIPCIFNATLAKMLSGPVSRYLGRISFPLYLIHGPLLLAYGNRAYQWIDQPTDLEKLWLNLSIAAVSIASATMLTPIDRWGIRAAKELRDFLLARKKPASVFLPEKP</sequence>
<name>A0A679IQI9_VARPD</name>
<keyword evidence="1" id="KW-1133">Transmembrane helix</keyword>
<dbReference type="AlphaFoldDB" id="A0A679IQI9"/>
<feature type="transmembrane region" description="Helical" evidence="1">
    <location>
        <begin position="97"/>
        <end position="121"/>
    </location>
</feature>
<gene>
    <name evidence="3" type="ORF">VVAX_01294</name>
</gene>
<accession>A0A679IQI9</accession>
<feature type="transmembrane region" description="Helical" evidence="1">
    <location>
        <begin position="291"/>
        <end position="311"/>
    </location>
</feature>
<keyword evidence="1" id="KW-0812">Transmembrane</keyword>
<feature type="domain" description="Acyltransferase 3" evidence="2">
    <location>
        <begin position="20"/>
        <end position="341"/>
    </location>
</feature>
<feature type="transmembrane region" description="Helical" evidence="1">
    <location>
        <begin position="233"/>
        <end position="253"/>
    </location>
</feature>
<dbReference type="Pfam" id="PF01757">
    <property type="entry name" value="Acyl_transf_3"/>
    <property type="match status" value="1"/>
</dbReference>
<feature type="transmembrane region" description="Helical" evidence="1">
    <location>
        <begin position="57"/>
        <end position="76"/>
    </location>
</feature>
<dbReference type="PANTHER" id="PTHR23028:SF134">
    <property type="entry name" value="PUTATIVE (AFU_ORTHOLOGUE AFUA_4G08520)-RELATED"/>
    <property type="match status" value="1"/>
</dbReference>
<protein>
    <recommendedName>
        <fullName evidence="2">Acyltransferase 3 domain-containing protein</fullName>
    </recommendedName>
</protein>
<feature type="transmembrane region" description="Helical" evidence="1">
    <location>
        <begin position="28"/>
        <end position="45"/>
    </location>
</feature>
<evidence type="ECO:0000259" key="2">
    <source>
        <dbReference type="Pfam" id="PF01757"/>
    </source>
</evidence>
<feature type="transmembrane region" description="Helical" evidence="1">
    <location>
        <begin position="259"/>
        <end position="279"/>
    </location>
</feature>
<dbReference type="InterPro" id="IPR050879">
    <property type="entry name" value="Acyltransferase_3"/>
</dbReference>
<feature type="transmembrane region" description="Helical" evidence="1">
    <location>
        <begin position="165"/>
        <end position="186"/>
    </location>
</feature>
<dbReference type="InterPro" id="IPR002656">
    <property type="entry name" value="Acyl_transf_3_dom"/>
</dbReference>
<dbReference type="EMBL" id="LR743507">
    <property type="protein sequence ID" value="CAA2101527.1"/>
    <property type="molecule type" value="Genomic_DNA"/>
</dbReference>
<evidence type="ECO:0000313" key="3">
    <source>
        <dbReference type="EMBL" id="CAA2101527.1"/>
    </source>
</evidence>
<dbReference type="GO" id="GO:0016747">
    <property type="term" value="F:acyltransferase activity, transferring groups other than amino-acyl groups"/>
    <property type="evidence" value="ECO:0007669"/>
    <property type="project" value="InterPro"/>
</dbReference>
<feature type="transmembrane region" description="Helical" evidence="1">
    <location>
        <begin position="192"/>
        <end position="221"/>
    </location>
</feature>
<proteinExistence type="predicted"/>
<reference evidence="3" key="1">
    <citation type="submission" date="2019-12" db="EMBL/GenBank/DDBJ databases">
        <authorList>
            <person name="Cremers G."/>
        </authorList>
    </citation>
    <scope>NUCLEOTIDE SEQUENCE</scope>
    <source>
        <strain evidence="3">Vvax</strain>
    </source>
</reference>
<dbReference type="PANTHER" id="PTHR23028">
    <property type="entry name" value="ACETYLTRANSFERASE"/>
    <property type="match status" value="1"/>
</dbReference>
<dbReference type="RefSeq" id="WP_339088992.1">
    <property type="nucleotide sequence ID" value="NZ_LR743507.1"/>
</dbReference>
<organism evidence="3">
    <name type="scientific">Variovorax paradoxus</name>
    <dbReference type="NCBI Taxonomy" id="34073"/>
    <lineage>
        <taxon>Bacteria</taxon>
        <taxon>Pseudomonadati</taxon>
        <taxon>Pseudomonadota</taxon>
        <taxon>Betaproteobacteria</taxon>
        <taxon>Burkholderiales</taxon>
        <taxon>Comamonadaceae</taxon>
        <taxon>Variovorax</taxon>
    </lineage>
</organism>
<evidence type="ECO:0000256" key="1">
    <source>
        <dbReference type="SAM" id="Phobius"/>
    </source>
</evidence>